<dbReference type="AlphaFoldDB" id="A0AA45UT90"/>
<gene>
    <name evidence="1" type="ORF">ANAPC1_00775</name>
</gene>
<accession>A0AA45UT90</accession>
<organism evidence="1 2">
    <name type="scientific">Anaplasma phagocytophilum</name>
    <name type="common">Ehrlichia phagocytophila</name>
    <dbReference type="NCBI Taxonomy" id="948"/>
    <lineage>
        <taxon>Bacteria</taxon>
        <taxon>Pseudomonadati</taxon>
        <taxon>Pseudomonadota</taxon>
        <taxon>Alphaproteobacteria</taxon>
        <taxon>Rickettsiales</taxon>
        <taxon>Anaplasmataceae</taxon>
        <taxon>Anaplasma</taxon>
        <taxon>phagocytophilum group</taxon>
    </lineage>
</organism>
<dbReference type="EMBL" id="FLLR01000028">
    <property type="protein sequence ID" value="SBO14421.1"/>
    <property type="molecule type" value="Genomic_DNA"/>
</dbReference>
<evidence type="ECO:0000313" key="1">
    <source>
        <dbReference type="EMBL" id="SBO14421.1"/>
    </source>
</evidence>
<protein>
    <submittedName>
        <fullName evidence="1">Uncharacterized protein</fullName>
    </submittedName>
</protein>
<proteinExistence type="predicted"/>
<reference evidence="2" key="1">
    <citation type="submission" date="2016-03" db="EMBL/GenBank/DDBJ databases">
        <authorList>
            <person name="Loux Valentin"/>
        </authorList>
    </citation>
    <scope>NUCLEOTIDE SEQUENCE [LARGE SCALE GENOMIC DNA]</scope>
    <source>
        <strain evidence="2">C1</strain>
    </source>
</reference>
<sequence>MDNAANVYCCMCRKSLVLYVFSRDLGGYTTILSIKSQITKWLGKVSVQFSCLCGLCAEAGNGVTRRLWWCCLRYVWFIHEWNV</sequence>
<dbReference type="Proteomes" id="UP000078419">
    <property type="component" value="Unassembled WGS sequence"/>
</dbReference>
<comment type="caution">
    <text evidence="1">The sequence shown here is derived from an EMBL/GenBank/DDBJ whole genome shotgun (WGS) entry which is preliminary data.</text>
</comment>
<evidence type="ECO:0000313" key="2">
    <source>
        <dbReference type="Proteomes" id="UP000078419"/>
    </source>
</evidence>
<name>A0AA45UT90_ANAPH</name>